<protein>
    <submittedName>
        <fullName evidence="2">Uncharacterized protein</fullName>
    </submittedName>
</protein>
<evidence type="ECO:0000256" key="1">
    <source>
        <dbReference type="SAM" id="MobiDB-lite"/>
    </source>
</evidence>
<name>A0A0J1B4X4_RHOIS</name>
<keyword evidence="3" id="KW-1185">Reference proteome</keyword>
<feature type="region of interest" description="Disordered" evidence="1">
    <location>
        <begin position="85"/>
        <end position="148"/>
    </location>
</feature>
<dbReference type="AlphaFoldDB" id="A0A0J1B4X4"/>
<gene>
    <name evidence="2" type="ORF">RISK_006298</name>
</gene>
<organism evidence="2 3">
    <name type="scientific">Rhodopirellula islandica</name>
    <dbReference type="NCBI Taxonomy" id="595434"/>
    <lineage>
        <taxon>Bacteria</taxon>
        <taxon>Pseudomonadati</taxon>
        <taxon>Planctomycetota</taxon>
        <taxon>Planctomycetia</taxon>
        <taxon>Pirellulales</taxon>
        <taxon>Pirellulaceae</taxon>
        <taxon>Rhodopirellula</taxon>
    </lineage>
</organism>
<proteinExistence type="predicted"/>
<evidence type="ECO:0000313" key="3">
    <source>
        <dbReference type="Proteomes" id="UP000036367"/>
    </source>
</evidence>
<dbReference type="PATRIC" id="fig|595434.4.peg.5987"/>
<evidence type="ECO:0000313" key="2">
    <source>
        <dbReference type="EMBL" id="KLU01668.1"/>
    </source>
</evidence>
<reference evidence="2" key="1">
    <citation type="submission" date="2015-05" db="EMBL/GenBank/DDBJ databases">
        <title>Permanent draft genome of Rhodopirellula islandicus K833.</title>
        <authorList>
            <person name="Kizina J."/>
            <person name="Richter M."/>
            <person name="Glockner F.O."/>
            <person name="Harder J."/>
        </authorList>
    </citation>
    <scope>NUCLEOTIDE SEQUENCE [LARGE SCALE GENOMIC DNA]</scope>
    <source>
        <strain evidence="2">K833</strain>
    </source>
</reference>
<sequence length="227" mass="25843">MLTQPRKRLRQTFYSQQSRTVVPNCSVRPHSNAKPRRFPDAACHTVRATRRDIAHPATQTFETNVLLSPESNSCPQLFRQATFKRQAASHPRRNVSHRSLNASRHCAPSHANVWDKRSPLNRVEQLSPTVPSGHTQTPSRGKSQTQRVTPFAQRVAALRAQPRKRLRQTFYSHQSRTVVLNCSVRPHSNAKPRQIPDATCHTVRTTRRDVARPATQTFETNVLLSPE</sequence>
<feature type="compositionally biased region" description="Polar residues" evidence="1">
    <location>
        <begin position="124"/>
        <end position="148"/>
    </location>
</feature>
<comment type="caution">
    <text evidence="2">The sequence shown here is derived from an EMBL/GenBank/DDBJ whole genome shotgun (WGS) entry which is preliminary data.</text>
</comment>
<dbReference type="Proteomes" id="UP000036367">
    <property type="component" value="Unassembled WGS sequence"/>
</dbReference>
<accession>A0A0J1B4X4</accession>
<dbReference type="STRING" id="595434.RISK_006298"/>
<dbReference type="EMBL" id="LECT01000051">
    <property type="protein sequence ID" value="KLU01668.1"/>
    <property type="molecule type" value="Genomic_DNA"/>
</dbReference>